<accession>A0AAR5P592</accession>
<keyword evidence="2" id="KW-1133">Transmembrane helix</keyword>
<organism evidence="3 4">
    <name type="scientific">Dendroctonus ponderosae</name>
    <name type="common">Mountain pine beetle</name>
    <dbReference type="NCBI Taxonomy" id="77166"/>
    <lineage>
        <taxon>Eukaryota</taxon>
        <taxon>Metazoa</taxon>
        <taxon>Ecdysozoa</taxon>
        <taxon>Arthropoda</taxon>
        <taxon>Hexapoda</taxon>
        <taxon>Insecta</taxon>
        <taxon>Pterygota</taxon>
        <taxon>Neoptera</taxon>
        <taxon>Endopterygota</taxon>
        <taxon>Coleoptera</taxon>
        <taxon>Polyphaga</taxon>
        <taxon>Cucujiformia</taxon>
        <taxon>Curculionidae</taxon>
        <taxon>Scolytinae</taxon>
        <taxon>Dendroctonus</taxon>
    </lineage>
</organism>
<keyword evidence="2" id="KW-0812">Transmembrane</keyword>
<dbReference type="Proteomes" id="UP000019118">
    <property type="component" value="Unassembled WGS sequence"/>
</dbReference>
<dbReference type="AlphaFoldDB" id="A0AAR5P592"/>
<evidence type="ECO:0000256" key="2">
    <source>
        <dbReference type="SAM" id="Phobius"/>
    </source>
</evidence>
<evidence type="ECO:0000313" key="3">
    <source>
        <dbReference type="EnsemblMetazoa" id="XP_019756280.1"/>
    </source>
</evidence>
<feature type="transmembrane region" description="Helical" evidence="2">
    <location>
        <begin position="99"/>
        <end position="118"/>
    </location>
</feature>
<feature type="region of interest" description="Disordered" evidence="1">
    <location>
        <begin position="137"/>
        <end position="159"/>
    </location>
</feature>
<reference evidence="4" key="1">
    <citation type="journal article" date="2013" name="Genome Biol.">
        <title>Draft genome of the mountain pine beetle, Dendroctonus ponderosae Hopkins, a major forest pest.</title>
        <authorList>
            <person name="Keeling C.I."/>
            <person name="Yuen M.M."/>
            <person name="Liao N.Y."/>
            <person name="Docking T.R."/>
            <person name="Chan S.K."/>
            <person name="Taylor G.A."/>
            <person name="Palmquist D.L."/>
            <person name="Jackman S.D."/>
            <person name="Nguyen A."/>
            <person name="Li M."/>
            <person name="Henderson H."/>
            <person name="Janes J.K."/>
            <person name="Zhao Y."/>
            <person name="Pandoh P."/>
            <person name="Moore R."/>
            <person name="Sperling F.A."/>
            <person name="Huber D.P."/>
            <person name="Birol I."/>
            <person name="Jones S.J."/>
            <person name="Bohlmann J."/>
        </authorList>
    </citation>
    <scope>NUCLEOTIDE SEQUENCE</scope>
</reference>
<protein>
    <submittedName>
        <fullName evidence="3">Uncharacterized protein</fullName>
    </submittedName>
</protein>
<keyword evidence="4" id="KW-1185">Reference proteome</keyword>
<evidence type="ECO:0000313" key="4">
    <source>
        <dbReference type="Proteomes" id="UP000019118"/>
    </source>
</evidence>
<keyword evidence="2" id="KW-0472">Membrane</keyword>
<evidence type="ECO:0000256" key="1">
    <source>
        <dbReference type="SAM" id="MobiDB-lite"/>
    </source>
</evidence>
<reference evidence="3" key="2">
    <citation type="submission" date="2024-08" db="UniProtKB">
        <authorList>
            <consortium name="EnsemblMetazoa"/>
        </authorList>
    </citation>
    <scope>IDENTIFICATION</scope>
</reference>
<proteinExistence type="predicted"/>
<sequence>MLSKCHTDQYYQINESMLITIPDGCQIEINNKIFSNEVKIQDGKPLLLPAVILAAFNSTKVLEPQNITEINFDEIHQLQNMANYVVPHIGYNPDSTQNYWSWILFVMIVVVFFTTLAYKKKTPRSFWRSWRTNRKEVQEEEATTQQPCHSKTRPSIFKS</sequence>
<dbReference type="EnsemblMetazoa" id="XM_019900721.1">
    <property type="protein sequence ID" value="XP_019756280.1"/>
    <property type="gene ID" value="LOC109534924"/>
</dbReference>
<name>A0AAR5P592_DENPD</name>